<evidence type="ECO:0000313" key="12">
    <source>
        <dbReference type="EMBL" id="CAE4580342.1"/>
    </source>
</evidence>
<dbReference type="PANTHER" id="PTHR12714:SF9">
    <property type="entry name" value="PROTEIN-S-ISOPRENYLCYSTEINE O-METHYLTRANSFERASE"/>
    <property type="match status" value="1"/>
</dbReference>
<dbReference type="PANTHER" id="PTHR12714">
    <property type="entry name" value="PROTEIN-S ISOPRENYLCYSTEINE O-METHYLTRANSFERASE"/>
    <property type="match status" value="1"/>
</dbReference>
<protein>
    <recommendedName>
        <fullName evidence="3 10">Protein-S-isoprenylcysteine O-methyltransferase</fullName>
        <ecNumber evidence="3 10">2.1.1.100</ecNumber>
    </recommendedName>
</protein>
<feature type="transmembrane region" description="Helical" evidence="10">
    <location>
        <begin position="36"/>
        <end position="60"/>
    </location>
</feature>
<name>A0A6V2AE21_9STRA</name>
<organism evidence="12">
    <name type="scientific">Ditylum brightwellii</name>
    <dbReference type="NCBI Taxonomy" id="49249"/>
    <lineage>
        <taxon>Eukaryota</taxon>
        <taxon>Sar</taxon>
        <taxon>Stramenopiles</taxon>
        <taxon>Ochrophyta</taxon>
        <taxon>Bacillariophyta</taxon>
        <taxon>Mediophyceae</taxon>
        <taxon>Lithodesmiophycidae</taxon>
        <taxon>Lithodesmiales</taxon>
        <taxon>Lithodesmiaceae</taxon>
        <taxon>Ditylum</taxon>
    </lineage>
</organism>
<dbReference type="GO" id="GO:0005789">
    <property type="term" value="C:endoplasmic reticulum membrane"/>
    <property type="evidence" value="ECO:0007669"/>
    <property type="project" value="UniProtKB-SubCell"/>
</dbReference>
<evidence type="ECO:0000256" key="10">
    <source>
        <dbReference type="RuleBase" id="RU362022"/>
    </source>
</evidence>
<reference evidence="12" key="1">
    <citation type="submission" date="2021-01" db="EMBL/GenBank/DDBJ databases">
        <authorList>
            <person name="Corre E."/>
            <person name="Pelletier E."/>
            <person name="Niang G."/>
            <person name="Scheremetjew M."/>
            <person name="Finn R."/>
            <person name="Kale V."/>
            <person name="Holt S."/>
            <person name="Cochrane G."/>
            <person name="Meng A."/>
            <person name="Brown T."/>
            <person name="Cohen L."/>
        </authorList>
    </citation>
    <scope>NUCLEOTIDE SEQUENCE</scope>
    <source>
        <strain evidence="12">GSO104</strain>
        <strain evidence="11">Pop2</strain>
    </source>
</reference>
<dbReference type="EMBL" id="HBNS01001555">
    <property type="protein sequence ID" value="CAE4580342.1"/>
    <property type="molecule type" value="Transcribed_RNA"/>
</dbReference>
<dbReference type="Pfam" id="PF04140">
    <property type="entry name" value="ICMT"/>
    <property type="match status" value="1"/>
</dbReference>
<dbReference type="InterPro" id="IPR007269">
    <property type="entry name" value="ICMT_MeTrfase"/>
</dbReference>
<keyword evidence="5" id="KW-0808">Transferase</keyword>
<proteinExistence type="inferred from homology"/>
<keyword evidence="9 10" id="KW-0472">Membrane</keyword>
<dbReference type="InterPro" id="IPR025770">
    <property type="entry name" value="PPMT_MeTrfase"/>
</dbReference>
<feature type="transmembrane region" description="Helical" evidence="10">
    <location>
        <begin position="81"/>
        <end position="102"/>
    </location>
</feature>
<evidence type="ECO:0000256" key="9">
    <source>
        <dbReference type="ARBA" id="ARBA00023136"/>
    </source>
</evidence>
<keyword evidence="4 10" id="KW-0489">Methyltransferase</keyword>
<evidence type="ECO:0000256" key="4">
    <source>
        <dbReference type="ARBA" id="ARBA00022603"/>
    </source>
</evidence>
<dbReference type="Gene3D" id="1.20.120.1630">
    <property type="match status" value="1"/>
</dbReference>
<dbReference type="GO" id="GO:0004671">
    <property type="term" value="F:protein C-terminal S-isoprenylcysteine carboxyl O-methyltransferase activity"/>
    <property type="evidence" value="ECO:0007669"/>
    <property type="project" value="UniProtKB-EC"/>
</dbReference>
<evidence type="ECO:0000256" key="1">
    <source>
        <dbReference type="ARBA" id="ARBA00004141"/>
    </source>
</evidence>
<evidence type="ECO:0000256" key="7">
    <source>
        <dbReference type="ARBA" id="ARBA00022692"/>
    </source>
</evidence>
<keyword evidence="10" id="KW-0256">Endoplasmic reticulum</keyword>
<keyword evidence="6 10" id="KW-0949">S-adenosyl-L-methionine</keyword>
<dbReference type="EMBL" id="HBGN01033322">
    <property type="protein sequence ID" value="CAD9350576.1"/>
    <property type="molecule type" value="Transcribed_RNA"/>
</dbReference>
<feature type="transmembrane region" description="Helical" evidence="10">
    <location>
        <begin position="206"/>
        <end position="234"/>
    </location>
</feature>
<evidence type="ECO:0000313" key="11">
    <source>
        <dbReference type="EMBL" id="CAD9350576.1"/>
    </source>
</evidence>
<dbReference type="AlphaFoldDB" id="A0A6V2AE21"/>
<feature type="transmembrane region" description="Helical" evidence="10">
    <location>
        <begin position="149"/>
        <end position="167"/>
    </location>
</feature>
<dbReference type="EC" id="2.1.1.100" evidence="3 10"/>
<evidence type="ECO:0000256" key="3">
    <source>
        <dbReference type="ARBA" id="ARBA00012151"/>
    </source>
</evidence>
<comment type="similarity">
    <text evidence="2 10">Belongs to the class VI-like SAM-binding methyltransferase superfamily. Isoprenylcysteine carboxyl methyltransferase family.</text>
</comment>
<dbReference type="PROSITE" id="PS51564">
    <property type="entry name" value="SAM_ICMT"/>
    <property type="match status" value="1"/>
</dbReference>
<comment type="catalytic activity">
    <reaction evidence="10">
        <text>[protein]-C-terminal S-[(2E,6E)-farnesyl]-L-cysteine + S-adenosyl-L-methionine = [protein]-C-terminal S-[(2E,6E)-farnesyl]-L-cysteine methyl ester + S-adenosyl-L-homocysteine</text>
        <dbReference type="Rhea" id="RHEA:21672"/>
        <dbReference type="Rhea" id="RHEA-COMP:12125"/>
        <dbReference type="Rhea" id="RHEA-COMP:12126"/>
        <dbReference type="ChEBI" id="CHEBI:57856"/>
        <dbReference type="ChEBI" id="CHEBI:59789"/>
        <dbReference type="ChEBI" id="CHEBI:90510"/>
        <dbReference type="ChEBI" id="CHEBI:90511"/>
        <dbReference type="EC" id="2.1.1.100"/>
    </reaction>
</comment>
<evidence type="ECO:0000256" key="5">
    <source>
        <dbReference type="ARBA" id="ARBA00022679"/>
    </source>
</evidence>
<keyword evidence="7 10" id="KW-0812">Transmembrane</keyword>
<evidence type="ECO:0000256" key="2">
    <source>
        <dbReference type="ARBA" id="ARBA00009140"/>
    </source>
</evidence>
<gene>
    <name evidence="12" type="ORF">DBRI00130_LOCUS1247</name>
    <name evidence="11" type="ORF">DBRI1063_LOCUS21524</name>
</gene>
<accession>A0A6V2AE21</accession>
<evidence type="ECO:0000256" key="8">
    <source>
        <dbReference type="ARBA" id="ARBA00022989"/>
    </source>
</evidence>
<comment type="subcellular location">
    <subcellularLocation>
        <location evidence="10">Endoplasmic reticulum membrane</location>
        <topology evidence="10">Multi-pass membrane protein</topology>
    </subcellularLocation>
    <subcellularLocation>
        <location evidence="1">Membrane</location>
        <topology evidence="1">Multi-pass membrane protein</topology>
    </subcellularLocation>
</comment>
<sequence length="279" mass="32216">MIKSVPPWLEWLQGRLNFKGWTEYPQFSTSEGIGRVALIGFTLGIIFGVHLLLLIPLFLCQWDIYPIPPFNTMDPTTVQMLTQWVAYVLALTFFHLAEFFVTAVYNPSVTTADSFMVNQSEAYTLSALSSWIEFWVRFLFLPSTNNTKVAFIGLLILILGQACRTLAMKTCGESFNHLIQQNKKNNHILVTEGIYKYFRHPSYVGFFYWSIATQLLLCNPICTVLYTAASWWFFSRRIPYEESTLTQHFPNDYPEYMSKSWIGIPFIRSGGVDTKNKEN</sequence>
<dbReference type="GO" id="GO:0032259">
    <property type="term" value="P:methylation"/>
    <property type="evidence" value="ECO:0007669"/>
    <property type="project" value="UniProtKB-KW"/>
</dbReference>
<evidence type="ECO:0000256" key="6">
    <source>
        <dbReference type="ARBA" id="ARBA00022691"/>
    </source>
</evidence>
<keyword evidence="8 10" id="KW-1133">Transmembrane helix</keyword>